<name>A0AAV3NJN9_LITER</name>
<comment type="caution">
    <text evidence="1">The sequence shown here is derived from an EMBL/GenBank/DDBJ whole genome shotgun (WGS) entry which is preliminary data.</text>
</comment>
<accession>A0AAV3NJN9</accession>
<dbReference type="Proteomes" id="UP001454036">
    <property type="component" value="Unassembled WGS sequence"/>
</dbReference>
<dbReference type="EMBL" id="BAABME010000101">
    <property type="protein sequence ID" value="GAA0139582.1"/>
    <property type="molecule type" value="Genomic_DNA"/>
</dbReference>
<organism evidence="1 2">
    <name type="scientific">Lithospermum erythrorhizon</name>
    <name type="common">Purple gromwell</name>
    <name type="synonym">Lithospermum officinale var. erythrorhizon</name>
    <dbReference type="NCBI Taxonomy" id="34254"/>
    <lineage>
        <taxon>Eukaryota</taxon>
        <taxon>Viridiplantae</taxon>
        <taxon>Streptophyta</taxon>
        <taxon>Embryophyta</taxon>
        <taxon>Tracheophyta</taxon>
        <taxon>Spermatophyta</taxon>
        <taxon>Magnoliopsida</taxon>
        <taxon>eudicotyledons</taxon>
        <taxon>Gunneridae</taxon>
        <taxon>Pentapetalae</taxon>
        <taxon>asterids</taxon>
        <taxon>lamiids</taxon>
        <taxon>Boraginales</taxon>
        <taxon>Boraginaceae</taxon>
        <taxon>Boraginoideae</taxon>
        <taxon>Lithospermeae</taxon>
        <taxon>Lithospermum</taxon>
    </lineage>
</organism>
<reference evidence="1 2" key="1">
    <citation type="submission" date="2024-01" db="EMBL/GenBank/DDBJ databases">
        <title>The complete chloroplast genome sequence of Lithospermum erythrorhizon: insights into the phylogenetic relationship among Boraginaceae species and the maternal lineages of purple gromwells.</title>
        <authorList>
            <person name="Okada T."/>
            <person name="Watanabe K."/>
        </authorList>
    </citation>
    <scope>NUCLEOTIDE SEQUENCE [LARGE SCALE GENOMIC DNA]</scope>
</reference>
<sequence>MGERGSPYLRPHLGKKDIRRLSINNDKVLDYIDTLFDELNPMRREVELFKEVQKKVLTNTIKSFVRINFDGSHIMLFIFGKSDGMSEFGP</sequence>
<evidence type="ECO:0000313" key="1">
    <source>
        <dbReference type="EMBL" id="GAA0139582.1"/>
    </source>
</evidence>
<keyword evidence="2" id="KW-1185">Reference proteome</keyword>
<gene>
    <name evidence="1" type="ORF">LIER_01098</name>
</gene>
<proteinExistence type="predicted"/>
<evidence type="ECO:0000313" key="2">
    <source>
        <dbReference type="Proteomes" id="UP001454036"/>
    </source>
</evidence>
<dbReference type="AlphaFoldDB" id="A0AAV3NJN9"/>
<protein>
    <submittedName>
        <fullName evidence="1">Uncharacterized protein</fullName>
    </submittedName>
</protein>